<name>A0ABQ0KY87_MYCCL</name>
<evidence type="ECO:0000313" key="2">
    <source>
        <dbReference type="EMBL" id="GAT43222.1"/>
    </source>
</evidence>
<feature type="non-terminal residue" evidence="2">
    <location>
        <position position="524"/>
    </location>
</feature>
<keyword evidence="3" id="KW-1185">Reference proteome</keyword>
<dbReference type="EMBL" id="DF838730">
    <property type="protein sequence ID" value="GAT43222.1"/>
    <property type="molecule type" value="Genomic_DNA"/>
</dbReference>
<organism evidence="2 3">
    <name type="scientific">Mycena chlorophos</name>
    <name type="common">Agaric fungus</name>
    <name type="synonym">Agaricus chlorophos</name>
    <dbReference type="NCBI Taxonomy" id="658473"/>
    <lineage>
        <taxon>Eukaryota</taxon>
        <taxon>Fungi</taxon>
        <taxon>Dikarya</taxon>
        <taxon>Basidiomycota</taxon>
        <taxon>Agaricomycotina</taxon>
        <taxon>Agaricomycetes</taxon>
        <taxon>Agaricomycetidae</taxon>
        <taxon>Agaricales</taxon>
        <taxon>Marasmiineae</taxon>
        <taxon>Mycenaceae</taxon>
        <taxon>Mycena</taxon>
    </lineage>
</organism>
<dbReference type="Proteomes" id="UP000815677">
    <property type="component" value="Unassembled WGS sequence"/>
</dbReference>
<feature type="region of interest" description="Disordered" evidence="1">
    <location>
        <begin position="88"/>
        <end position="125"/>
    </location>
</feature>
<reference evidence="2" key="1">
    <citation type="submission" date="2014-09" db="EMBL/GenBank/DDBJ databases">
        <title>Genome sequence of the luminous mushroom Mycena chlorophos for searching fungal bioluminescence genes.</title>
        <authorList>
            <person name="Tanaka Y."/>
            <person name="Kasuga D."/>
            <person name="Oba Y."/>
            <person name="Hase S."/>
            <person name="Sato K."/>
            <person name="Oba Y."/>
            <person name="Sakakibara Y."/>
        </authorList>
    </citation>
    <scope>NUCLEOTIDE SEQUENCE</scope>
</reference>
<feature type="region of interest" description="Disordered" evidence="1">
    <location>
        <begin position="151"/>
        <end position="171"/>
    </location>
</feature>
<feature type="region of interest" description="Disordered" evidence="1">
    <location>
        <begin position="191"/>
        <end position="213"/>
    </location>
</feature>
<protein>
    <submittedName>
        <fullName evidence="2">Uncharacterized protein</fullName>
    </submittedName>
</protein>
<evidence type="ECO:0000313" key="3">
    <source>
        <dbReference type="Proteomes" id="UP000815677"/>
    </source>
</evidence>
<accession>A0ABQ0KY87</accession>
<gene>
    <name evidence="2" type="ORF">MCHLO_00911</name>
</gene>
<feature type="compositionally biased region" description="Low complexity" evidence="1">
    <location>
        <begin position="107"/>
        <end position="119"/>
    </location>
</feature>
<feature type="region of interest" description="Disordered" evidence="1">
    <location>
        <begin position="355"/>
        <end position="388"/>
    </location>
</feature>
<feature type="compositionally biased region" description="Basic residues" evidence="1">
    <location>
        <begin position="363"/>
        <end position="383"/>
    </location>
</feature>
<feature type="compositionally biased region" description="Polar residues" evidence="1">
    <location>
        <begin position="156"/>
        <end position="169"/>
    </location>
</feature>
<evidence type="ECO:0000256" key="1">
    <source>
        <dbReference type="SAM" id="MobiDB-lite"/>
    </source>
</evidence>
<sequence length="524" mass="56743">MRCRLEDIEKFLCAFRPRWLAVSQKGTGIAAENDVAEQARLSPNAESSANQRAGPQKLLIVDKTVDNGALELWGKSLRHLRCRSSIRPSASQLPSTPNLLSRRRRTSPPSSAALTASESHPAPADIPLHRLHDELTQRHTRALYLASANERLRPTPATSAGSPDTNSNCPPAVSPDVELRELDTSLLRALARGHASADGSAPQSTARTNYGKPVHYPLRNNAVPRCSLTATQIAELKARFPSSRQVSRLNAPTTACLPVPAAKLSTTYSQCPPKIAFGVCKVHSASQSNIELSGAAHARLSSSPGQRYCKATMSVSSPDDTPTAPAIEAFRPPAVRFARRRGPVSPIWKFKYVSPGAGTNSTTRRRQRSGPRKRQKRTSRACRRAFGPPASVSPNVELGWAACRPSGSIQMRFAGIPKCSSRAGAGTSSLQSDDVSGWTTQAPIRRRLNHKVGALHLWREAERTGGEPTREICPATQGTTRGWKLERSIWREHGGAMDKSGEWLAGVGGENVIMRRTRCVAAEG</sequence>
<proteinExistence type="predicted"/>